<name>A0A5B8XX26_9DELT</name>
<feature type="region of interest" description="Disordered" evidence="1">
    <location>
        <begin position="226"/>
        <end position="262"/>
    </location>
</feature>
<reference evidence="3 4" key="1">
    <citation type="submission" date="2019-08" db="EMBL/GenBank/DDBJ databases">
        <authorList>
            <person name="Liang Q."/>
        </authorList>
    </citation>
    <scope>NUCLEOTIDE SEQUENCE [LARGE SCALE GENOMIC DNA]</scope>
    <source>
        <strain evidence="3 4">V1718</strain>
    </source>
</reference>
<dbReference type="Proteomes" id="UP000321595">
    <property type="component" value="Chromosome"/>
</dbReference>
<evidence type="ECO:0000256" key="2">
    <source>
        <dbReference type="SAM" id="SignalP"/>
    </source>
</evidence>
<feature type="signal peptide" evidence="2">
    <location>
        <begin position="1"/>
        <end position="18"/>
    </location>
</feature>
<feature type="compositionally biased region" description="Basic residues" evidence="1">
    <location>
        <begin position="227"/>
        <end position="247"/>
    </location>
</feature>
<organism evidence="3 4">
    <name type="scientific">Microvenator marinus</name>
    <dbReference type="NCBI Taxonomy" id="2600177"/>
    <lineage>
        <taxon>Bacteria</taxon>
        <taxon>Deltaproteobacteria</taxon>
        <taxon>Bradymonadales</taxon>
        <taxon>Microvenatoraceae</taxon>
        <taxon>Microvenator</taxon>
    </lineage>
</organism>
<sequence>MRTLAISLLIAMTSPLLGCGDEGPPPPPPMKDFRLEVSATEPGGPVPLAPVLVDGKVIGYTDQDGKFEAMLTERPGASVTLGIGTLSGYRLMSDESVTESLRLTSSGLGVPVALNASFESQKKEYMVWVSANCDPKMIDSTFCENLPVLKDGEEIGRTDDMGQAHIVFVGVPETKVKFSIKTPSVDPLKDPILPIPENPTFEVGLGFNSEIFLIEESFVNALEARKTKAKPRRSAPVRKRVIKRAPAKKKEDPRKKGEIDLW</sequence>
<keyword evidence="2" id="KW-0732">Signal</keyword>
<feature type="compositionally biased region" description="Basic and acidic residues" evidence="1">
    <location>
        <begin position="248"/>
        <end position="262"/>
    </location>
</feature>
<evidence type="ECO:0000313" key="3">
    <source>
        <dbReference type="EMBL" id="QED29538.1"/>
    </source>
</evidence>
<dbReference type="AlphaFoldDB" id="A0A5B8XX26"/>
<proteinExistence type="predicted"/>
<dbReference type="OrthoDB" id="5500219at2"/>
<gene>
    <name evidence="3" type="ORF">FRD01_20320</name>
</gene>
<evidence type="ECO:0008006" key="5">
    <source>
        <dbReference type="Google" id="ProtNLM"/>
    </source>
</evidence>
<protein>
    <recommendedName>
        <fullName evidence="5">Carboxypeptidase regulatory-like domain-containing protein</fullName>
    </recommendedName>
</protein>
<keyword evidence="4" id="KW-1185">Reference proteome</keyword>
<dbReference type="EMBL" id="CP042467">
    <property type="protein sequence ID" value="QED29538.1"/>
    <property type="molecule type" value="Genomic_DNA"/>
</dbReference>
<accession>A0A5B8XX26</accession>
<feature type="chain" id="PRO_5023064581" description="Carboxypeptidase regulatory-like domain-containing protein" evidence="2">
    <location>
        <begin position="19"/>
        <end position="262"/>
    </location>
</feature>
<dbReference type="KEGG" id="bbae:FRD01_20320"/>
<evidence type="ECO:0000256" key="1">
    <source>
        <dbReference type="SAM" id="MobiDB-lite"/>
    </source>
</evidence>
<evidence type="ECO:0000313" key="4">
    <source>
        <dbReference type="Proteomes" id="UP000321595"/>
    </source>
</evidence>
<dbReference type="RefSeq" id="WP_146962771.1">
    <property type="nucleotide sequence ID" value="NZ_CP042467.1"/>
</dbReference>